<dbReference type="Pfam" id="PF04542">
    <property type="entry name" value="Sigma70_r2"/>
    <property type="match status" value="1"/>
</dbReference>
<name>A0A3B0YD02_9ZZZZ</name>
<gene>
    <name evidence="8" type="ORF">MNBD_GAMMA12-3376</name>
</gene>
<comment type="similarity">
    <text evidence="1">Belongs to the sigma-70 factor family. ECF subfamily.</text>
</comment>
<evidence type="ECO:0000256" key="3">
    <source>
        <dbReference type="ARBA" id="ARBA00023082"/>
    </source>
</evidence>
<reference evidence="8" key="1">
    <citation type="submission" date="2018-06" db="EMBL/GenBank/DDBJ databases">
        <authorList>
            <person name="Zhirakovskaya E."/>
        </authorList>
    </citation>
    <scope>NUCLEOTIDE SEQUENCE</scope>
</reference>
<protein>
    <submittedName>
        <fullName evidence="8">RNA polymerase ECF-type sigma factor</fullName>
    </submittedName>
</protein>
<evidence type="ECO:0000256" key="5">
    <source>
        <dbReference type="ARBA" id="ARBA00023163"/>
    </source>
</evidence>
<feature type="domain" description="RNA polymerase sigma-70 region 2" evidence="6">
    <location>
        <begin position="11"/>
        <end position="73"/>
    </location>
</feature>
<dbReference type="NCBIfam" id="TIGR02937">
    <property type="entry name" value="sigma70-ECF"/>
    <property type="match status" value="1"/>
</dbReference>
<dbReference type="Gene3D" id="1.10.1740.10">
    <property type="match status" value="1"/>
</dbReference>
<keyword evidence="5" id="KW-0804">Transcription</keyword>
<evidence type="ECO:0000259" key="6">
    <source>
        <dbReference type="Pfam" id="PF04542"/>
    </source>
</evidence>
<dbReference type="Gene3D" id="1.10.10.10">
    <property type="entry name" value="Winged helix-like DNA-binding domain superfamily/Winged helix DNA-binding domain"/>
    <property type="match status" value="1"/>
</dbReference>
<keyword evidence="4" id="KW-0238">DNA-binding</keyword>
<dbReference type="PANTHER" id="PTHR43133">
    <property type="entry name" value="RNA POLYMERASE ECF-TYPE SIGMA FACTO"/>
    <property type="match status" value="1"/>
</dbReference>
<dbReference type="GO" id="GO:0003677">
    <property type="term" value="F:DNA binding"/>
    <property type="evidence" value="ECO:0007669"/>
    <property type="project" value="UniProtKB-KW"/>
</dbReference>
<dbReference type="InterPro" id="IPR000838">
    <property type="entry name" value="RNA_pol_sigma70_ECF_CS"/>
</dbReference>
<dbReference type="InterPro" id="IPR013324">
    <property type="entry name" value="RNA_pol_sigma_r3/r4-like"/>
</dbReference>
<dbReference type="GO" id="GO:0016987">
    <property type="term" value="F:sigma factor activity"/>
    <property type="evidence" value="ECO:0007669"/>
    <property type="project" value="UniProtKB-KW"/>
</dbReference>
<keyword evidence="2" id="KW-0805">Transcription regulation</keyword>
<dbReference type="SUPFAM" id="SSF88946">
    <property type="entry name" value="Sigma2 domain of RNA polymerase sigma factors"/>
    <property type="match status" value="1"/>
</dbReference>
<dbReference type="NCBIfam" id="NF009170">
    <property type="entry name" value="PRK12517.1"/>
    <property type="match status" value="1"/>
</dbReference>
<dbReference type="CDD" id="cd06171">
    <property type="entry name" value="Sigma70_r4"/>
    <property type="match status" value="1"/>
</dbReference>
<keyword evidence="3" id="KW-0731">Sigma factor</keyword>
<evidence type="ECO:0000313" key="8">
    <source>
        <dbReference type="EMBL" id="VAW73467.1"/>
    </source>
</evidence>
<proteinExistence type="inferred from homology"/>
<dbReference type="AlphaFoldDB" id="A0A3B0YD02"/>
<dbReference type="InterPro" id="IPR014284">
    <property type="entry name" value="RNA_pol_sigma-70_dom"/>
</dbReference>
<dbReference type="GO" id="GO:0006352">
    <property type="term" value="P:DNA-templated transcription initiation"/>
    <property type="evidence" value="ECO:0007669"/>
    <property type="project" value="InterPro"/>
</dbReference>
<evidence type="ECO:0000256" key="1">
    <source>
        <dbReference type="ARBA" id="ARBA00010641"/>
    </source>
</evidence>
<dbReference type="InterPro" id="IPR036388">
    <property type="entry name" value="WH-like_DNA-bd_sf"/>
</dbReference>
<dbReference type="PANTHER" id="PTHR43133:SF51">
    <property type="entry name" value="RNA POLYMERASE SIGMA FACTOR"/>
    <property type="match status" value="1"/>
</dbReference>
<evidence type="ECO:0000259" key="7">
    <source>
        <dbReference type="Pfam" id="PF08281"/>
    </source>
</evidence>
<dbReference type="SUPFAM" id="SSF88659">
    <property type="entry name" value="Sigma3 and sigma4 domains of RNA polymerase sigma factors"/>
    <property type="match status" value="1"/>
</dbReference>
<dbReference type="EMBL" id="UOFL01000043">
    <property type="protein sequence ID" value="VAW73467.1"/>
    <property type="molecule type" value="Genomic_DNA"/>
</dbReference>
<dbReference type="Pfam" id="PF08281">
    <property type="entry name" value="Sigma70_r4_2"/>
    <property type="match status" value="1"/>
</dbReference>
<dbReference type="InterPro" id="IPR007627">
    <property type="entry name" value="RNA_pol_sigma70_r2"/>
</dbReference>
<dbReference type="InterPro" id="IPR039425">
    <property type="entry name" value="RNA_pol_sigma-70-like"/>
</dbReference>
<evidence type="ECO:0000256" key="4">
    <source>
        <dbReference type="ARBA" id="ARBA00023125"/>
    </source>
</evidence>
<evidence type="ECO:0000256" key="2">
    <source>
        <dbReference type="ARBA" id="ARBA00023015"/>
    </source>
</evidence>
<feature type="domain" description="RNA polymerase sigma factor 70 region 4 type 2" evidence="7">
    <location>
        <begin position="104"/>
        <end position="156"/>
    </location>
</feature>
<dbReference type="PROSITE" id="PS01063">
    <property type="entry name" value="SIGMA70_ECF"/>
    <property type="match status" value="1"/>
</dbReference>
<dbReference type="InterPro" id="IPR013249">
    <property type="entry name" value="RNA_pol_sigma70_r4_t2"/>
</dbReference>
<dbReference type="InterPro" id="IPR013325">
    <property type="entry name" value="RNA_pol_sigma_r2"/>
</dbReference>
<sequence>MSSKQEKFEALVRAYSDDLYRLALWFCKNHSLADDLVQESFMRAWKSIDNLKDEKAAKAWLITILRREHARHCSNKHTKQLSIDDIDLEQLPVMQHNEHSAQNELLRKALAGLAEDYRIPLLMQVIGGYSSDEIAAIMNISAAAVMTRLFRARKKLKSVLELNSNVINLLESRL</sequence>
<accession>A0A3B0YD02</accession>
<organism evidence="8">
    <name type="scientific">hydrothermal vent metagenome</name>
    <dbReference type="NCBI Taxonomy" id="652676"/>
    <lineage>
        <taxon>unclassified sequences</taxon>
        <taxon>metagenomes</taxon>
        <taxon>ecological metagenomes</taxon>
    </lineage>
</organism>